<dbReference type="AlphaFoldDB" id="A0AAE0YQ82"/>
<dbReference type="Proteomes" id="UP001283361">
    <property type="component" value="Unassembled WGS sequence"/>
</dbReference>
<reference evidence="1" key="1">
    <citation type="journal article" date="2023" name="G3 (Bethesda)">
        <title>A reference genome for the long-term kleptoplast-retaining sea slug Elysia crispata morphotype clarki.</title>
        <authorList>
            <person name="Eastman K.E."/>
            <person name="Pendleton A.L."/>
            <person name="Shaikh M.A."/>
            <person name="Suttiyut T."/>
            <person name="Ogas R."/>
            <person name="Tomko P."/>
            <person name="Gavelis G."/>
            <person name="Widhalm J.R."/>
            <person name="Wisecaver J.H."/>
        </authorList>
    </citation>
    <scope>NUCLEOTIDE SEQUENCE</scope>
    <source>
        <strain evidence="1">ECLA1</strain>
    </source>
</reference>
<name>A0AAE0YQ82_9GAST</name>
<protein>
    <submittedName>
        <fullName evidence="1">Uncharacterized protein</fullName>
    </submittedName>
</protein>
<dbReference type="EMBL" id="JAWDGP010005686">
    <property type="protein sequence ID" value="KAK3754044.1"/>
    <property type="molecule type" value="Genomic_DNA"/>
</dbReference>
<sequence length="103" mass="11940">MQAVTPGNAHDWRAASDLAIELSPNYRNTNRAKPHHRSHLMIPVVFYKRLFQILKNNDFNGVIGQHHYWPTNLSNTARTFQWHTICWKVRLGGAAHYSNCCLL</sequence>
<accession>A0AAE0YQ82</accession>
<organism evidence="1 2">
    <name type="scientific">Elysia crispata</name>
    <name type="common">lettuce slug</name>
    <dbReference type="NCBI Taxonomy" id="231223"/>
    <lineage>
        <taxon>Eukaryota</taxon>
        <taxon>Metazoa</taxon>
        <taxon>Spiralia</taxon>
        <taxon>Lophotrochozoa</taxon>
        <taxon>Mollusca</taxon>
        <taxon>Gastropoda</taxon>
        <taxon>Heterobranchia</taxon>
        <taxon>Euthyneura</taxon>
        <taxon>Panpulmonata</taxon>
        <taxon>Sacoglossa</taxon>
        <taxon>Placobranchoidea</taxon>
        <taxon>Plakobranchidae</taxon>
        <taxon>Elysia</taxon>
    </lineage>
</organism>
<evidence type="ECO:0000313" key="2">
    <source>
        <dbReference type="Proteomes" id="UP001283361"/>
    </source>
</evidence>
<evidence type="ECO:0000313" key="1">
    <source>
        <dbReference type="EMBL" id="KAK3754044.1"/>
    </source>
</evidence>
<gene>
    <name evidence="1" type="ORF">RRG08_024123</name>
</gene>
<keyword evidence="2" id="KW-1185">Reference proteome</keyword>
<comment type="caution">
    <text evidence="1">The sequence shown here is derived from an EMBL/GenBank/DDBJ whole genome shotgun (WGS) entry which is preliminary data.</text>
</comment>
<proteinExistence type="predicted"/>